<keyword evidence="1" id="KW-0378">Hydrolase</keyword>
<gene>
    <name evidence="2" type="ORF">A3F02_00650</name>
</gene>
<dbReference type="InterPro" id="IPR003477">
    <property type="entry name" value="PemK-like"/>
</dbReference>
<dbReference type="PANTHER" id="PTHR33988">
    <property type="entry name" value="ENDORIBONUCLEASE MAZF-RELATED"/>
    <property type="match status" value="1"/>
</dbReference>
<dbReference type="Pfam" id="PF02452">
    <property type="entry name" value="PemK_toxin"/>
    <property type="match status" value="1"/>
</dbReference>
<comment type="caution">
    <text evidence="2">The sequence shown here is derived from an EMBL/GenBank/DDBJ whole genome shotgun (WGS) entry which is preliminary data.</text>
</comment>
<organism evidence="2 3">
    <name type="scientific">Candidatus Curtissbacteria bacterium RIFCSPHIGHO2_12_FULL_38_9b</name>
    <dbReference type="NCBI Taxonomy" id="1797720"/>
    <lineage>
        <taxon>Bacteria</taxon>
        <taxon>Candidatus Curtissiibacteriota</taxon>
    </lineage>
</organism>
<dbReference type="Gene3D" id="2.30.30.110">
    <property type="match status" value="1"/>
</dbReference>
<proteinExistence type="inferred from homology"/>
<comment type="function">
    <text evidence="1">Toxic component of a type II toxin-antitoxin (TA) system.</text>
</comment>
<dbReference type="GO" id="GO:0016075">
    <property type="term" value="P:rRNA catabolic process"/>
    <property type="evidence" value="ECO:0007669"/>
    <property type="project" value="TreeGrafter"/>
</dbReference>
<comment type="similarity">
    <text evidence="1">Belongs to the PemK/MazF family.</text>
</comment>
<dbReference type="GO" id="GO:0016787">
    <property type="term" value="F:hydrolase activity"/>
    <property type="evidence" value="ECO:0007669"/>
    <property type="project" value="UniProtKB-KW"/>
</dbReference>
<dbReference type="SUPFAM" id="SSF50118">
    <property type="entry name" value="Cell growth inhibitor/plasmid maintenance toxic component"/>
    <property type="match status" value="1"/>
</dbReference>
<dbReference type="EMBL" id="MFBJ01000022">
    <property type="protein sequence ID" value="OGD96514.1"/>
    <property type="molecule type" value="Genomic_DNA"/>
</dbReference>
<reference evidence="2 3" key="1">
    <citation type="journal article" date="2016" name="Nat. Commun.">
        <title>Thousands of microbial genomes shed light on interconnected biogeochemical processes in an aquifer system.</title>
        <authorList>
            <person name="Anantharaman K."/>
            <person name="Brown C.T."/>
            <person name="Hug L.A."/>
            <person name="Sharon I."/>
            <person name="Castelle C.J."/>
            <person name="Probst A.J."/>
            <person name="Thomas B.C."/>
            <person name="Singh A."/>
            <person name="Wilkins M.J."/>
            <person name="Karaoz U."/>
            <person name="Brodie E.L."/>
            <person name="Williams K.H."/>
            <person name="Hubbard S.S."/>
            <person name="Banfield J.F."/>
        </authorList>
    </citation>
    <scope>NUCLEOTIDE SEQUENCE [LARGE SCALE GENOMIC DNA]</scope>
</reference>
<keyword evidence="1" id="KW-0255">Endonuclease</keyword>
<dbReference type="PIRSF" id="PIRSF033490">
    <property type="entry name" value="MazF"/>
    <property type="match status" value="1"/>
</dbReference>
<dbReference type="GO" id="GO:0003677">
    <property type="term" value="F:DNA binding"/>
    <property type="evidence" value="ECO:0007669"/>
    <property type="project" value="InterPro"/>
</dbReference>
<dbReference type="PANTHER" id="PTHR33988:SF2">
    <property type="entry name" value="ENDORIBONUCLEASE MAZF"/>
    <property type="match status" value="1"/>
</dbReference>
<dbReference type="InterPro" id="IPR011067">
    <property type="entry name" value="Plasmid_toxin/cell-grow_inhib"/>
</dbReference>
<protein>
    <recommendedName>
        <fullName evidence="1">mRNA interferase</fullName>
        <ecNumber evidence="1">3.1.-.-</ecNumber>
    </recommendedName>
</protein>
<dbReference type="EC" id="3.1.-.-" evidence="1"/>
<name>A0A1F5GXH9_9BACT</name>
<keyword evidence="1" id="KW-0540">Nuclease</keyword>
<dbReference type="GO" id="GO:0006402">
    <property type="term" value="P:mRNA catabolic process"/>
    <property type="evidence" value="ECO:0007669"/>
    <property type="project" value="TreeGrafter"/>
</dbReference>
<dbReference type="AlphaFoldDB" id="A0A1F5GXH9"/>
<accession>A0A1F5GXH9</accession>
<evidence type="ECO:0000313" key="2">
    <source>
        <dbReference type="EMBL" id="OGD96514.1"/>
    </source>
</evidence>
<evidence type="ECO:0000313" key="3">
    <source>
        <dbReference type="Proteomes" id="UP000176666"/>
    </source>
</evidence>
<evidence type="ECO:0000256" key="1">
    <source>
        <dbReference type="PIRNR" id="PIRNR033490"/>
    </source>
</evidence>
<sequence length="116" mass="12684">MPSNTYPKRGEVWIADLAPGRGWEVAKSRPVIIISANEINKISTLVVIVPLSSIIPSVIGPERVFIEKGMFLDKASIALPTQIRAIDKSRLTKKIGLLPKDKLSEVEEALKVVLGL</sequence>
<dbReference type="Proteomes" id="UP000176666">
    <property type="component" value="Unassembled WGS sequence"/>
</dbReference>
<dbReference type="GO" id="GO:0004521">
    <property type="term" value="F:RNA endonuclease activity"/>
    <property type="evidence" value="ECO:0007669"/>
    <property type="project" value="TreeGrafter"/>
</dbReference>